<dbReference type="GO" id="GO:0016787">
    <property type="term" value="F:hydrolase activity"/>
    <property type="evidence" value="ECO:0007669"/>
    <property type="project" value="UniProtKB-KW"/>
</dbReference>
<evidence type="ECO:0000313" key="1">
    <source>
        <dbReference type="EMBL" id="SEN67940.1"/>
    </source>
</evidence>
<dbReference type="Gene3D" id="3.40.50.1820">
    <property type="entry name" value="alpha/beta hydrolase"/>
    <property type="match status" value="1"/>
</dbReference>
<keyword evidence="1" id="KW-0378">Hydrolase</keyword>
<dbReference type="InterPro" id="IPR050583">
    <property type="entry name" value="Mycobacterial_A85_antigen"/>
</dbReference>
<gene>
    <name evidence="1" type="ORF">SAMN04488134_101621</name>
</gene>
<dbReference type="STRING" id="872970.SAMN04488134_101621"/>
<sequence length="252" mass="28768">MAKITCEFFSTVLNLNTTMTVLIPDRELSTEEHGYKTLYLLHGYSDNHSAWTRRTSIERYAEEAGIAVVMPEVDHSFYTDMTYGKKYWTFLTKELPALARKLFPLSDRRVDNFVAGLSMGGYGAFKWALNCPDQFAAAASLSGVLDLAAHQELTPIDEPIAKSLKHAFGDEPLGRTMHDILYLIEQHNQDSQVKPMLYQACGTEDFLYQGNVTFKERVGQTEFQVKTVFDPGTHEWGYWDKHIQNVINWLPL</sequence>
<accession>A0A1H8IGH8</accession>
<evidence type="ECO:0000313" key="2">
    <source>
        <dbReference type="Proteomes" id="UP000199300"/>
    </source>
</evidence>
<dbReference type="OrthoDB" id="9803578at2"/>
<dbReference type="Proteomes" id="UP000199300">
    <property type="component" value="Unassembled WGS sequence"/>
</dbReference>
<dbReference type="RefSeq" id="WP_091494692.1">
    <property type="nucleotide sequence ID" value="NZ_FODJ01000001.1"/>
</dbReference>
<protein>
    <submittedName>
        <fullName evidence="1">S-formylglutathione hydrolase FrmB</fullName>
    </submittedName>
</protein>
<organism evidence="1 2">
    <name type="scientific">Amphibacillus marinus</name>
    <dbReference type="NCBI Taxonomy" id="872970"/>
    <lineage>
        <taxon>Bacteria</taxon>
        <taxon>Bacillati</taxon>
        <taxon>Bacillota</taxon>
        <taxon>Bacilli</taxon>
        <taxon>Bacillales</taxon>
        <taxon>Bacillaceae</taxon>
        <taxon>Amphibacillus</taxon>
    </lineage>
</organism>
<dbReference type="InterPro" id="IPR000801">
    <property type="entry name" value="Esterase-like"/>
</dbReference>
<dbReference type="EMBL" id="FODJ01000001">
    <property type="protein sequence ID" value="SEN67940.1"/>
    <property type="molecule type" value="Genomic_DNA"/>
</dbReference>
<dbReference type="SUPFAM" id="SSF53474">
    <property type="entry name" value="alpha/beta-Hydrolases"/>
    <property type="match status" value="1"/>
</dbReference>
<dbReference type="PANTHER" id="PTHR48098">
    <property type="entry name" value="ENTEROCHELIN ESTERASE-RELATED"/>
    <property type="match status" value="1"/>
</dbReference>
<dbReference type="InterPro" id="IPR029058">
    <property type="entry name" value="AB_hydrolase_fold"/>
</dbReference>
<proteinExistence type="predicted"/>
<dbReference type="AlphaFoldDB" id="A0A1H8IGH8"/>
<dbReference type="Pfam" id="PF00756">
    <property type="entry name" value="Esterase"/>
    <property type="match status" value="1"/>
</dbReference>
<dbReference type="GO" id="GO:0016747">
    <property type="term" value="F:acyltransferase activity, transferring groups other than amino-acyl groups"/>
    <property type="evidence" value="ECO:0007669"/>
    <property type="project" value="TreeGrafter"/>
</dbReference>
<reference evidence="1 2" key="1">
    <citation type="submission" date="2016-10" db="EMBL/GenBank/DDBJ databases">
        <authorList>
            <person name="de Groot N.N."/>
        </authorList>
    </citation>
    <scope>NUCLEOTIDE SEQUENCE [LARGE SCALE GENOMIC DNA]</scope>
    <source>
        <strain evidence="1 2">CGMCC 1.10434</strain>
    </source>
</reference>
<dbReference type="PANTHER" id="PTHR48098:SF1">
    <property type="entry name" value="DIACYLGLYCEROL ACYLTRANSFERASE_MYCOLYLTRANSFERASE AG85A"/>
    <property type="match status" value="1"/>
</dbReference>
<keyword evidence="2" id="KW-1185">Reference proteome</keyword>
<name>A0A1H8IGH8_9BACI</name>